<feature type="compositionally biased region" description="Gly residues" evidence="1">
    <location>
        <begin position="1"/>
        <end position="10"/>
    </location>
</feature>
<keyword evidence="3" id="KW-1185">Reference proteome</keyword>
<accession>A0A1B7P4G1</accession>
<feature type="compositionally biased region" description="Low complexity" evidence="1">
    <location>
        <begin position="25"/>
        <end position="47"/>
    </location>
</feature>
<dbReference type="EMBL" id="LGUA01000123">
    <property type="protein sequence ID" value="OAX83915.1"/>
    <property type="molecule type" value="Genomic_DNA"/>
</dbReference>
<reference evidence="2 3" key="1">
    <citation type="submission" date="2015-07" db="EMBL/GenBank/DDBJ databases">
        <title>Emmonsia species relationships and genome sequence.</title>
        <authorList>
            <person name="Cuomo C.A."/>
            <person name="Schwartz I.S."/>
            <person name="Kenyon C."/>
            <person name="de Hoog G.S."/>
            <person name="Govender N.P."/>
            <person name="Botha A."/>
            <person name="Moreno L."/>
            <person name="de Vries M."/>
            <person name="Munoz J.F."/>
            <person name="Stielow J.B."/>
        </authorList>
    </citation>
    <scope>NUCLEOTIDE SEQUENCE [LARGE SCALE GENOMIC DNA]</scope>
    <source>
        <strain evidence="2 3">CBS 136260</strain>
    </source>
</reference>
<feature type="compositionally biased region" description="Polar residues" evidence="1">
    <location>
        <begin position="53"/>
        <end position="62"/>
    </location>
</feature>
<evidence type="ECO:0000313" key="2">
    <source>
        <dbReference type="EMBL" id="OAX83915.1"/>
    </source>
</evidence>
<evidence type="ECO:0000313" key="3">
    <source>
        <dbReference type="Proteomes" id="UP000091918"/>
    </source>
</evidence>
<name>A0A1B7P4G1_9EURO</name>
<proteinExistence type="predicted"/>
<gene>
    <name evidence="2" type="ORF">ACJ72_01728</name>
</gene>
<dbReference type="AlphaFoldDB" id="A0A1B7P4G1"/>
<evidence type="ECO:0000256" key="1">
    <source>
        <dbReference type="SAM" id="MobiDB-lite"/>
    </source>
</evidence>
<feature type="region of interest" description="Disordered" evidence="1">
    <location>
        <begin position="1"/>
        <end position="64"/>
    </location>
</feature>
<comment type="caution">
    <text evidence="2">The sequence shown here is derived from an EMBL/GenBank/DDBJ whole genome shotgun (WGS) entry which is preliminary data.</text>
</comment>
<protein>
    <submittedName>
        <fullName evidence="2">Uncharacterized protein</fullName>
    </submittedName>
</protein>
<organism evidence="2 3">
    <name type="scientific">Emergomyces africanus</name>
    <dbReference type="NCBI Taxonomy" id="1955775"/>
    <lineage>
        <taxon>Eukaryota</taxon>
        <taxon>Fungi</taxon>
        <taxon>Dikarya</taxon>
        <taxon>Ascomycota</taxon>
        <taxon>Pezizomycotina</taxon>
        <taxon>Eurotiomycetes</taxon>
        <taxon>Eurotiomycetidae</taxon>
        <taxon>Onygenales</taxon>
        <taxon>Ajellomycetaceae</taxon>
        <taxon>Emergomyces</taxon>
    </lineage>
</organism>
<dbReference type="Proteomes" id="UP000091918">
    <property type="component" value="Unassembled WGS sequence"/>
</dbReference>
<sequence length="92" mass="9720">MGWIGGGGLASLGPLPPPPKNLNIKTTSSKQPQQQTTTATATAQNNTRPGAFQTDTNNSDTSFPRLLRDTALSYLFESSRHPVGTLSKPPAI</sequence>